<dbReference type="PROSITE" id="PS00635">
    <property type="entry name" value="PILI_CHAPERONE"/>
    <property type="match status" value="1"/>
</dbReference>
<dbReference type="RefSeq" id="WP_012908914.1">
    <property type="nucleotide sequence ID" value="NC_013717.1"/>
</dbReference>
<evidence type="ECO:0000256" key="7">
    <source>
        <dbReference type="ARBA" id="ARBA00023319"/>
    </source>
</evidence>
<keyword evidence="4 9" id="KW-0732">Signal</keyword>
<feature type="domain" description="Pili assembly chaperone C-terminal" evidence="11">
    <location>
        <begin position="164"/>
        <end position="225"/>
    </location>
</feature>
<organism evidence="12 13">
    <name type="scientific">Citrobacter rodentium (strain ICC168)</name>
    <name type="common">Citrobacter freundii biotype 4280</name>
    <dbReference type="NCBI Taxonomy" id="637910"/>
    <lineage>
        <taxon>Bacteria</taxon>
        <taxon>Pseudomonadati</taxon>
        <taxon>Pseudomonadota</taxon>
        <taxon>Gammaproteobacteria</taxon>
        <taxon>Enterobacterales</taxon>
        <taxon>Enterobacteriaceae</taxon>
        <taxon>Citrobacter</taxon>
    </lineage>
</organism>
<dbReference type="GO" id="GO:0030288">
    <property type="term" value="C:outer membrane-bounded periplasmic space"/>
    <property type="evidence" value="ECO:0007669"/>
    <property type="project" value="InterPro"/>
</dbReference>
<dbReference type="InterPro" id="IPR016147">
    <property type="entry name" value="Pili_assmbl_chaperone_N"/>
</dbReference>
<dbReference type="InterPro" id="IPR008962">
    <property type="entry name" value="PapD-like_sf"/>
</dbReference>
<protein>
    <submittedName>
        <fullName evidence="12">Fimbrial chaperone</fullName>
    </submittedName>
</protein>
<dbReference type="GO" id="GO:0071555">
    <property type="term" value="P:cell wall organization"/>
    <property type="evidence" value="ECO:0007669"/>
    <property type="project" value="InterPro"/>
</dbReference>
<dbReference type="Proteomes" id="UP000001889">
    <property type="component" value="Plasmid pCROD1"/>
</dbReference>
<dbReference type="PANTHER" id="PTHR30251:SF2">
    <property type="entry name" value="FIMBRIAL CHAPERONE YADV-RELATED"/>
    <property type="match status" value="1"/>
</dbReference>
<comment type="subcellular location">
    <subcellularLocation>
        <location evidence="1 8">Periplasm</location>
    </subcellularLocation>
</comment>
<name>D2TV40_CITRI</name>
<dbReference type="Pfam" id="PF00345">
    <property type="entry name" value="PapD_N"/>
    <property type="match status" value="1"/>
</dbReference>
<evidence type="ECO:0000259" key="11">
    <source>
        <dbReference type="Pfam" id="PF02753"/>
    </source>
</evidence>
<evidence type="ECO:0000256" key="4">
    <source>
        <dbReference type="ARBA" id="ARBA00022729"/>
    </source>
</evidence>
<gene>
    <name evidence="12" type="ordered locus">ROD_p1191</name>
</gene>
<dbReference type="InterPro" id="IPR013783">
    <property type="entry name" value="Ig-like_fold"/>
</dbReference>
<dbReference type="NCBIfam" id="NF011758">
    <property type="entry name" value="PRK15211.1"/>
    <property type="match status" value="1"/>
</dbReference>
<dbReference type="Pfam" id="PF02753">
    <property type="entry name" value="PapD_C"/>
    <property type="match status" value="1"/>
</dbReference>
<evidence type="ECO:0000256" key="8">
    <source>
        <dbReference type="RuleBase" id="RU003918"/>
    </source>
</evidence>
<keyword evidence="5" id="KW-0574">Periplasm</keyword>
<proteinExistence type="inferred from homology"/>
<keyword evidence="6 8" id="KW-0143">Chaperone</keyword>
<comment type="similarity">
    <text evidence="2 8">Belongs to the periplasmic pilus chaperone family.</text>
</comment>
<dbReference type="InterPro" id="IPR036316">
    <property type="entry name" value="Pili_assmbl_chap_C_dom_sf"/>
</dbReference>
<evidence type="ECO:0000256" key="9">
    <source>
        <dbReference type="SAM" id="SignalP"/>
    </source>
</evidence>
<dbReference type="PRINTS" id="PR00969">
    <property type="entry name" value="CHAPERONPILI"/>
</dbReference>
<dbReference type="SUPFAM" id="SSF49584">
    <property type="entry name" value="Periplasmic chaperone C-domain"/>
    <property type="match status" value="1"/>
</dbReference>
<dbReference type="SUPFAM" id="SSF49354">
    <property type="entry name" value="PapD-like"/>
    <property type="match status" value="1"/>
</dbReference>
<evidence type="ECO:0000256" key="6">
    <source>
        <dbReference type="ARBA" id="ARBA00023186"/>
    </source>
</evidence>
<dbReference type="Gene3D" id="2.60.40.10">
    <property type="entry name" value="Immunoglobulins"/>
    <property type="match status" value="2"/>
</dbReference>
<dbReference type="OrthoDB" id="9131059at2"/>
<geneLocation type="plasmid" evidence="12 13">
    <name>pCROD1</name>
</geneLocation>
<reference evidence="12 13" key="1">
    <citation type="journal article" date="2010" name="J. Bacteriol.">
        <title>The Citrobacter rodentium genome sequence reveals convergent evolution with human pathogenic Escherichia coli.</title>
        <authorList>
            <person name="Petty N.K."/>
            <person name="Bulgin R."/>
            <person name="Crepin V.F."/>
            <person name="Cerdeno-Tarraga A.M."/>
            <person name="Schroeder G.N."/>
            <person name="Quail M.A."/>
            <person name="Lennard N."/>
            <person name="Corton C."/>
            <person name="Barron A."/>
            <person name="Clark L."/>
            <person name="Toribio A.L."/>
            <person name="Parkhill J."/>
            <person name="Dougan G."/>
            <person name="Frankel G."/>
            <person name="Thomson N.R."/>
        </authorList>
    </citation>
    <scope>NUCLEOTIDE SEQUENCE [LARGE SCALE GENOMIC DNA]</scope>
    <source>
        <strain evidence="12 13">ICC168</strain>
    </source>
</reference>
<evidence type="ECO:0000256" key="3">
    <source>
        <dbReference type="ARBA" id="ARBA00022558"/>
    </source>
</evidence>
<keyword evidence="3" id="KW-1029">Fimbrium biogenesis</keyword>
<dbReference type="AlphaFoldDB" id="D2TV40"/>
<evidence type="ECO:0000256" key="1">
    <source>
        <dbReference type="ARBA" id="ARBA00004418"/>
    </source>
</evidence>
<sequence>MNKVAKTAIAVVLSFAFCSQAMAAFVLNGTRFIYDENKKNITFEVTNNASQMYGGQVWVDNTSEGNGIYMVPQPPFFKVGAKQKQIIRIMKTDSSLPTDRESLFWLNVQEVPPKPDVKDSRGSVLAIAMNSRVKLIYRPSALKNGRENAEKKLTIEQRGDITWVKNPTPYYMAIVGVQTNGRELKLSDKVTKELTLLAPFSSVSLGVSARGSLKIAAINDWGGVQNYEIH</sequence>
<keyword evidence="12" id="KW-0614">Plasmid</keyword>
<keyword evidence="7" id="KW-0393">Immunoglobulin domain</keyword>
<keyword evidence="13" id="KW-1185">Reference proteome</keyword>
<dbReference type="InterPro" id="IPR001829">
    <property type="entry name" value="Pili_assmbl_chaperone_bac"/>
</dbReference>
<evidence type="ECO:0000259" key="10">
    <source>
        <dbReference type="Pfam" id="PF00345"/>
    </source>
</evidence>
<dbReference type="InterPro" id="IPR018046">
    <property type="entry name" value="Pili_assmbl_chaperone_CS"/>
</dbReference>
<evidence type="ECO:0000256" key="2">
    <source>
        <dbReference type="ARBA" id="ARBA00007399"/>
    </source>
</evidence>
<feature type="domain" description="Pili assembly chaperone N-terminal" evidence="10">
    <location>
        <begin position="25"/>
        <end position="142"/>
    </location>
</feature>
<dbReference type="InterPro" id="IPR016148">
    <property type="entry name" value="Pili_assmbl_chaperone_C"/>
</dbReference>
<dbReference type="InterPro" id="IPR050643">
    <property type="entry name" value="Periplasmic_pilus_chap"/>
</dbReference>
<feature type="chain" id="PRO_5003036776" evidence="9">
    <location>
        <begin position="24"/>
        <end position="230"/>
    </location>
</feature>
<dbReference type="KEGG" id="cro:ROD_p1191"/>
<accession>D2TV40</accession>
<evidence type="ECO:0000313" key="13">
    <source>
        <dbReference type="Proteomes" id="UP000001889"/>
    </source>
</evidence>
<dbReference type="EMBL" id="FN543503">
    <property type="protein sequence ID" value="CBG91781.1"/>
    <property type="molecule type" value="Genomic_DNA"/>
</dbReference>
<dbReference type="PANTHER" id="PTHR30251">
    <property type="entry name" value="PILUS ASSEMBLY CHAPERONE"/>
    <property type="match status" value="1"/>
</dbReference>
<feature type="signal peptide" evidence="9">
    <location>
        <begin position="1"/>
        <end position="23"/>
    </location>
</feature>
<dbReference type="HOGENOM" id="CLU_070768_5_0_6"/>
<evidence type="ECO:0000256" key="5">
    <source>
        <dbReference type="ARBA" id="ARBA00022764"/>
    </source>
</evidence>
<evidence type="ECO:0000313" key="12">
    <source>
        <dbReference type="EMBL" id="CBG91781.1"/>
    </source>
</evidence>